<evidence type="ECO:0008006" key="4">
    <source>
        <dbReference type="Google" id="ProtNLM"/>
    </source>
</evidence>
<accession>A0A1G7HQL5</accession>
<reference evidence="3" key="1">
    <citation type="submission" date="2016-10" db="EMBL/GenBank/DDBJ databases">
        <authorList>
            <person name="Varghese N."/>
            <person name="Submissions S."/>
        </authorList>
    </citation>
    <scope>NUCLEOTIDE SEQUENCE [LARGE SCALE GENOMIC DNA]</scope>
    <source>
        <strain evidence="3">DSM 24729</strain>
    </source>
</reference>
<keyword evidence="1" id="KW-0732">Signal</keyword>
<dbReference type="PROSITE" id="PS51257">
    <property type="entry name" value="PROKAR_LIPOPROTEIN"/>
    <property type="match status" value="1"/>
</dbReference>
<protein>
    <recommendedName>
        <fullName evidence="4">Tetratricopeptide repeat-containing protein</fullName>
    </recommendedName>
</protein>
<dbReference type="Pfam" id="PF19867">
    <property type="entry name" value="DUF6340"/>
    <property type="match status" value="1"/>
</dbReference>
<proteinExistence type="predicted"/>
<keyword evidence="3" id="KW-1185">Reference proteome</keyword>
<sequence length="349" mass="38964">MKNQIKPFIYLSIALFISACASTNKMTMGVTTPAKVHLSSAVKTIGIINRSEPSKGNKGLDKIDQILSAEGLNLDQKGAEAAISAFASELEMIKSLDEIKILENIEEVKSGLGVLPATLSWETIDKLCDTYNVDVIFSLAFYDTDTKSSFKVTTMPLENNLGVKVNVPAQEVTLNTLVNCGWRVYDPSKKLIIDEKNYTEEMIFHGQGINPIKAVEAVKQRNETIQEYSRNVGIAYAQRLIPNKVRISRDYYMSGTDNFKVAHRRALTGDWDGAAELWKQETTNPDLKIQGRANYNMAISSEIDGDLDLAIQYASKAYTDSKDKLALDYVNVLKYRVQQNNVLDQQRSN</sequence>
<feature type="signal peptide" evidence="1">
    <location>
        <begin position="1"/>
        <end position="21"/>
    </location>
</feature>
<dbReference type="AlphaFoldDB" id="A0A1G7HQL5"/>
<dbReference type="RefSeq" id="WP_074538530.1">
    <property type="nucleotide sequence ID" value="NZ_FNBD01000006.1"/>
</dbReference>
<evidence type="ECO:0000313" key="3">
    <source>
        <dbReference type="Proteomes" id="UP000182114"/>
    </source>
</evidence>
<dbReference type="eggNOG" id="COG0457">
    <property type="taxonomic scope" value="Bacteria"/>
</dbReference>
<feature type="chain" id="PRO_5010357062" description="Tetratricopeptide repeat-containing protein" evidence="1">
    <location>
        <begin position="22"/>
        <end position="349"/>
    </location>
</feature>
<dbReference type="Proteomes" id="UP000182114">
    <property type="component" value="Unassembled WGS sequence"/>
</dbReference>
<dbReference type="EMBL" id="FNBD01000006">
    <property type="protein sequence ID" value="SDF02713.1"/>
    <property type="molecule type" value="Genomic_DNA"/>
</dbReference>
<gene>
    <name evidence="2" type="ORF">SAMN04487992_106218</name>
</gene>
<organism evidence="2 3">
    <name type="scientific">Cellulophaga baltica</name>
    <dbReference type="NCBI Taxonomy" id="76594"/>
    <lineage>
        <taxon>Bacteria</taxon>
        <taxon>Pseudomonadati</taxon>
        <taxon>Bacteroidota</taxon>
        <taxon>Flavobacteriia</taxon>
        <taxon>Flavobacteriales</taxon>
        <taxon>Flavobacteriaceae</taxon>
        <taxon>Cellulophaga</taxon>
    </lineage>
</organism>
<evidence type="ECO:0000256" key="1">
    <source>
        <dbReference type="SAM" id="SignalP"/>
    </source>
</evidence>
<dbReference type="InterPro" id="IPR045921">
    <property type="entry name" value="DUF6340"/>
</dbReference>
<evidence type="ECO:0000313" key="2">
    <source>
        <dbReference type="EMBL" id="SDF02713.1"/>
    </source>
</evidence>
<name>A0A1G7HQL5_9FLAO</name>